<dbReference type="PANTHER" id="PTHR33706:SF1">
    <property type="entry name" value="TPR REPEAT PROTEIN"/>
    <property type="match status" value="1"/>
</dbReference>
<dbReference type="RefSeq" id="WP_211784957.1">
    <property type="nucleotide sequence ID" value="NZ_CP047289.1"/>
</dbReference>
<keyword evidence="2" id="KW-0732">Signal</keyword>
<feature type="region of interest" description="Disordered" evidence="1">
    <location>
        <begin position="83"/>
        <end position="102"/>
    </location>
</feature>
<sequence>MIRTAAILLCLSTPAFAQSPDGMQKDFYDDGTLASEVMHSGGERDGPSRFYYPTGQLYKDEVYEAGRKDGVERTYHENGQLADETHWTQGTQDGEYRTYDPDGNLTLRGTYAMGQPDGEETVFWPSGARRSVRHFDHGREVGLSQSWSPEGALTAEAEYTDAGDFVRERRWTDGTLTALREPMPVEGHGMGEKLTEYQGNFTSIDITAKGYRLTTRRLGDKLVDQEEVIDGQRQGSYISTDRVQNDVTRVFYVDGEPDGLFTRTWNGQILDRGMYDHGKRIGQWRREETSPFVELENYDAEGRLDGEQRTLGMNGAVRMRVTYTAGTLDGPYESYGSDGEVLLLGQYDMGQKTGPWQEMAMNLEDHLSGRYDRGKREGRWNVADADGYLTEVIQYRMGEEDGLHYLFAPDGAVDEVQAWRDGARDGYTTYYEDGRPVLRDLWQDGSLAEMDLPVGPE</sequence>
<evidence type="ECO:0000256" key="1">
    <source>
        <dbReference type="SAM" id="MobiDB-lite"/>
    </source>
</evidence>
<organism evidence="3 4">
    <name type="scientific">Falsirhodobacter algicola</name>
    <dbReference type="NCBI Taxonomy" id="2692330"/>
    <lineage>
        <taxon>Bacteria</taxon>
        <taxon>Pseudomonadati</taxon>
        <taxon>Pseudomonadota</taxon>
        <taxon>Alphaproteobacteria</taxon>
        <taxon>Rhodobacterales</taxon>
        <taxon>Paracoccaceae</taxon>
        <taxon>Falsirhodobacter</taxon>
    </lineage>
</organism>
<accession>A0A8J8MSW8</accession>
<evidence type="ECO:0000313" key="3">
    <source>
        <dbReference type="EMBL" id="QUS35708.1"/>
    </source>
</evidence>
<evidence type="ECO:0000313" key="4">
    <source>
        <dbReference type="Proteomes" id="UP000679284"/>
    </source>
</evidence>
<dbReference type="KEGG" id="fap:GR316_05150"/>
<dbReference type="AlphaFoldDB" id="A0A8J8MSW8"/>
<reference evidence="3" key="1">
    <citation type="submission" date="2020-01" db="EMBL/GenBank/DDBJ databases">
        <authorList>
            <person name="Yang Y."/>
            <person name="Kwon Y.M."/>
        </authorList>
    </citation>
    <scope>NUCLEOTIDE SEQUENCE</scope>
    <source>
        <strain evidence="3">PG104</strain>
    </source>
</reference>
<protein>
    <recommendedName>
        <fullName evidence="5">MORN repeat variant</fullName>
    </recommendedName>
</protein>
<dbReference type="Proteomes" id="UP000679284">
    <property type="component" value="Chromosome"/>
</dbReference>
<proteinExistence type="predicted"/>
<evidence type="ECO:0000256" key="2">
    <source>
        <dbReference type="SAM" id="SignalP"/>
    </source>
</evidence>
<feature type="chain" id="PRO_5035172151" description="MORN repeat variant" evidence="2">
    <location>
        <begin position="18"/>
        <end position="457"/>
    </location>
</feature>
<dbReference type="PANTHER" id="PTHR33706">
    <property type="entry name" value="MORN VARIANT REPEAT PROTEIN"/>
    <property type="match status" value="1"/>
</dbReference>
<dbReference type="Pfam" id="PF07661">
    <property type="entry name" value="MORN_2"/>
    <property type="match status" value="3"/>
</dbReference>
<keyword evidence="4" id="KW-1185">Reference proteome</keyword>
<gene>
    <name evidence="3" type="ORF">GR316_05150</name>
</gene>
<feature type="signal peptide" evidence="2">
    <location>
        <begin position="1"/>
        <end position="17"/>
    </location>
</feature>
<evidence type="ECO:0008006" key="5">
    <source>
        <dbReference type="Google" id="ProtNLM"/>
    </source>
</evidence>
<dbReference type="InterPro" id="IPR011652">
    <property type="entry name" value="MORN_2"/>
</dbReference>
<dbReference type="EMBL" id="CP047289">
    <property type="protein sequence ID" value="QUS35708.1"/>
    <property type="molecule type" value="Genomic_DNA"/>
</dbReference>
<dbReference type="Gene3D" id="3.90.930.1">
    <property type="match status" value="1"/>
</dbReference>
<dbReference type="SUPFAM" id="SSF82185">
    <property type="entry name" value="Histone H3 K4-specific methyltransferase SET7/9 N-terminal domain"/>
    <property type="match status" value="4"/>
</dbReference>
<name>A0A8J8MSW8_9RHOB</name>
<dbReference type="Gene3D" id="2.20.110.10">
    <property type="entry name" value="Histone H3 K4-specific methyltransferase SET7/9 N-terminal domain"/>
    <property type="match status" value="3"/>
</dbReference>